<feature type="site" description="Part of a proton relay during catalysis" evidence="12">
    <location>
        <position position="45"/>
    </location>
</feature>
<dbReference type="AlphaFoldDB" id="R4K8A1"/>
<evidence type="ECO:0000256" key="7">
    <source>
        <dbReference type="ARBA" id="ARBA00022915"/>
    </source>
</evidence>
<name>R4K8A1_CLOPA</name>
<evidence type="ECO:0000256" key="12">
    <source>
        <dbReference type="HAMAP-Rule" id="MF_00418"/>
    </source>
</evidence>
<dbReference type="Proteomes" id="UP000013523">
    <property type="component" value="Chromosome"/>
</dbReference>
<keyword evidence="8 12" id="KW-0457">Lysine biosynthesis</keyword>
<dbReference type="InterPro" id="IPR013785">
    <property type="entry name" value="Aldolase_TIM"/>
</dbReference>
<dbReference type="SUPFAM" id="SSF51569">
    <property type="entry name" value="Aldolase"/>
    <property type="match status" value="1"/>
</dbReference>
<evidence type="ECO:0000256" key="15">
    <source>
        <dbReference type="PIRSR" id="PIRSR001365-2"/>
    </source>
</evidence>
<comment type="subunit">
    <text evidence="12">Homotetramer; dimer of dimers.</text>
</comment>
<dbReference type="HAMAP" id="MF_00418">
    <property type="entry name" value="DapA"/>
    <property type="match status" value="1"/>
</dbReference>
<dbReference type="GO" id="GO:0019877">
    <property type="term" value="P:diaminopimelate biosynthetic process"/>
    <property type="evidence" value="ECO:0007669"/>
    <property type="project" value="UniProtKB-UniRule"/>
</dbReference>
<evidence type="ECO:0000256" key="2">
    <source>
        <dbReference type="ARBA" id="ARBA00005120"/>
    </source>
</evidence>
<evidence type="ECO:0000256" key="9">
    <source>
        <dbReference type="ARBA" id="ARBA00023239"/>
    </source>
</evidence>
<dbReference type="HOGENOM" id="CLU_049343_7_1_9"/>
<evidence type="ECO:0000256" key="13">
    <source>
        <dbReference type="PIRNR" id="PIRNR001365"/>
    </source>
</evidence>
<sequence length="296" mass="32261">MSIFVGSAVAIVTPFTESGVDLEKLKELIEWHIKSSTDAIVICGTSGEASTMTTEERKETIKFTVDVVNKRIPVIAGTGSNNTSESIKMSKWAESVGVDGLLIITPYYNKTTQKGLIEHFKAINDAVNIPIVLYNVPGRTGMNLNPETLLTLSDLKNIKAIKEASGNISQIAKMKALCKDRFDIYSGNDDQIVPILSLGGKGVISVIANILPTEIHEMVIAYIKGDHSKALELQLNTLALCNALFIETNPIPIKTALNLLGYKVGSLRLPLCSMNEKNLQILKDEIKAYGLSLKEE</sequence>
<dbReference type="STRING" id="86416.Clopa_3106"/>
<dbReference type="NCBIfam" id="TIGR00674">
    <property type="entry name" value="dapA"/>
    <property type="match status" value="1"/>
</dbReference>
<dbReference type="GO" id="GO:0005829">
    <property type="term" value="C:cytosol"/>
    <property type="evidence" value="ECO:0007669"/>
    <property type="project" value="TreeGrafter"/>
</dbReference>
<evidence type="ECO:0000256" key="6">
    <source>
        <dbReference type="ARBA" id="ARBA00022605"/>
    </source>
</evidence>
<evidence type="ECO:0000256" key="11">
    <source>
        <dbReference type="ARBA" id="ARBA00047836"/>
    </source>
</evidence>
<dbReference type="SMART" id="SM01130">
    <property type="entry name" value="DHDPS"/>
    <property type="match status" value="1"/>
</dbReference>
<keyword evidence="10 12" id="KW-0704">Schiff base</keyword>
<organism evidence="16 17">
    <name type="scientific">Clostridium pasteurianum BC1</name>
    <dbReference type="NCBI Taxonomy" id="86416"/>
    <lineage>
        <taxon>Bacteria</taxon>
        <taxon>Bacillati</taxon>
        <taxon>Bacillota</taxon>
        <taxon>Clostridia</taxon>
        <taxon>Eubacteriales</taxon>
        <taxon>Clostridiaceae</taxon>
        <taxon>Clostridium</taxon>
    </lineage>
</organism>
<accession>R4K8A1</accession>
<evidence type="ECO:0000256" key="3">
    <source>
        <dbReference type="ARBA" id="ARBA00007592"/>
    </source>
</evidence>
<dbReference type="GO" id="GO:0008840">
    <property type="term" value="F:4-hydroxy-tetrahydrodipicolinate synthase activity"/>
    <property type="evidence" value="ECO:0007669"/>
    <property type="project" value="UniProtKB-UniRule"/>
</dbReference>
<comment type="subcellular location">
    <subcellularLocation>
        <location evidence="12">Cytoplasm</location>
    </subcellularLocation>
</comment>
<evidence type="ECO:0000313" key="16">
    <source>
        <dbReference type="EMBL" id="AGK97921.1"/>
    </source>
</evidence>
<evidence type="ECO:0000256" key="1">
    <source>
        <dbReference type="ARBA" id="ARBA00003294"/>
    </source>
</evidence>
<keyword evidence="5 12" id="KW-0963">Cytoplasm</keyword>
<keyword evidence="7 12" id="KW-0220">Diaminopimelate biosynthesis</keyword>
<dbReference type="Gene3D" id="3.20.20.70">
    <property type="entry name" value="Aldolase class I"/>
    <property type="match status" value="1"/>
</dbReference>
<proteinExistence type="inferred from homology"/>
<dbReference type="RefSeq" id="WP_015616209.1">
    <property type="nucleotide sequence ID" value="NC_021182.1"/>
</dbReference>
<gene>
    <name evidence="12" type="primary">dapA</name>
    <name evidence="16" type="ORF">Clopa_3106</name>
</gene>
<dbReference type="PANTHER" id="PTHR12128:SF66">
    <property type="entry name" value="4-HYDROXY-2-OXOGLUTARATE ALDOLASE, MITOCHONDRIAL"/>
    <property type="match status" value="1"/>
</dbReference>
<dbReference type="PATRIC" id="fig|86416.3.peg.3091"/>
<feature type="active site" description="Proton donor/acceptor" evidence="12 14">
    <location>
        <position position="134"/>
    </location>
</feature>
<dbReference type="OrthoDB" id="9782828at2"/>
<comment type="caution">
    <text evidence="12">Was originally thought to be a dihydrodipicolinate synthase (DHDPS), catalyzing the condensation of (S)-aspartate-beta-semialdehyde [(S)-ASA] and pyruvate to dihydrodipicolinate (DHDP). However, it was shown in E.coli that the product of the enzymatic reaction is not dihydrodipicolinate but in fact (4S)-4-hydroxy-2,3,4,5-tetrahydro-(2S)-dipicolinic acid (HTPA), and that the consecutive dehydration reaction leading to DHDP is not spontaneous but catalyzed by DapB.</text>
</comment>
<comment type="function">
    <text evidence="1 12">Catalyzes the condensation of (S)-aspartate-beta-semialdehyde [(S)-ASA] and pyruvate to 4-hydroxy-tetrahydrodipicolinate (HTPA).</text>
</comment>
<dbReference type="CDD" id="cd00950">
    <property type="entry name" value="DHDPS"/>
    <property type="match status" value="1"/>
</dbReference>
<protein>
    <recommendedName>
        <fullName evidence="4 12">4-hydroxy-tetrahydrodipicolinate synthase</fullName>
        <shortName evidence="12">HTPA synthase</shortName>
        <ecNumber evidence="4 12">4.3.3.7</ecNumber>
    </recommendedName>
</protein>
<dbReference type="InterPro" id="IPR020625">
    <property type="entry name" value="Schiff_base-form_aldolases_AS"/>
</dbReference>
<feature type="binding site" evidence="12 15">
    <location>
        <position position="204"/>
    </location>
    <ligand>
        <name>pyruvate</name>
        <dbReference type="ChEBI" id="CHEBI:15361"/>
    </ligand>
</feature>
<dbReference type="EMBL" id="CP003261">
    <property type="protein sequence ID" value="AGK97921.1"/>
    <property type="molecule type" value="Genomic_DNA"/>
</dbReference>
<dbReference type="eggNOG" id="COG0329">
    <property type="taxonomic scope" value="Bacteria"/>
</dbReference>
<reference evidence="16 17" key="1">
    <citation type="submission" date="2012-01" db="EMBL/GenBank/DDBJ databases">
        <title>Complete sequence of chromosome of Clostridium pasteurianum BC1.</title>
        <authorList>
            <consortium name="US DOE Joint Genome Institute"/>
            <person name="Lucas S."/>
            <person name="Han J."/>
            <person name="Lapidus A."/>
            <person name="Cheng J.-F."/>
            <person name="Goodwin L."/>
            <person name="Pitluck S."/>
            <person name="Peters L."/>
            <person name="Mikhailova N."/>
            <person name="Teshima H."/>
            <person name="Detter J.C."/>
            <person name="Han C."/>
            <person name="Tapia R."/>
            <person name="Land M."/>
            <person name="Hauser L."/>
            <person name="Kyrpides N."/>
            <person name="Ivanova N."/>
            <person name="Pagani I."/>
            <person name="Dunn J."/>
            <person name="Taghavi S."/>
            <person name="Francis A."/>
            <person name="van der Lelie D."/>
            <person name="Woyke T."/>
        </authorList>
    </citation>
    <scope>NUCLEOTIDE SEQUENCE [LARGE SCALE GENOMIC DNA]</scope>
    <source>
        <strain evidence="16 17">BC1</strain>
    </source>
</reference>
<evidence type="ECO:0000256" key="5">
    <source>
        <dbReference type="ARBA" id="ARBA00022490"/>
    </source>
</evidence>
<evidence type="ECO:0000256" key="8">
    <source>
        <dbReference type="ARBA" id="ARBA00023154"/>
    </source>
</evidence>
<dbReference type="GO" id="GO:0009089">
    <property type="term" value="P:lysine biosynthetic process via diaminopimelate"/>
    <property type="evidence" value="ECO:0007669"/>
    <property type="project" value="UniProtKB-UniRule"/>
</dbReference>
<evidence type="ECO:0000313" key="17">
    <source>
        <dbReference type="Proteomes" id="UP000013523"/>
    </source>
</evidence>
<comment type="similarity">
    <text evidence="3 12 13">Belongs to the DapA family.</text>
</comment>
<feature type="binding site" evidence="12">
    <location>
        <position position="46"/>
    </location>
    <ligand>
        <name>pyruvate</name>
        <dbReference type="ChEBI" id="CHEBI:15361"/>
    </ligand>
</feature>
<keyword evidence="9 12" id="KW-0456">Lyase</keyword>
<dbReference type="PROSITE" id="PS00666">
    <property type="entry name" value="DHDPS_2"/>
    <property type="match status" value="1"/>
</dbReference>
<dbReference type="PANTHER" id="PTHR12128">
    <property type="entry name" value="DIHYDRODIPICOLINATE SYNTHASE"/>
    <property type="match status" value="1"/>
</dbReference>
<keyword evidence="6 12" id="KW-0028">Amino-acid biosynthesis</keyword>
<dbReference type="PIRSF" id="PIRSF001365">
    <property type="entry name" value="DHDPS"/>
    <property type="match status" value="1"/>
</dbReference>
<feature type="site" description="Part of a proton relay during catalysis" evidence="12">
    <location>
        <position position="108"/>
    </location>
</feature>
<comment type="pathway">
    <text evidence="2 12">Amino-acid biosynthesis; L-lysine biosynthesis via DAP pathway; (S)-tetrahydrodipicolinate from L-aspartate: step 3/4.</text>
</comment>
<dbReference type="Pfam" id="PF00701">
    <property type="entry name" value="DHDPS"/>
    <property type="match status" value="1"/>
</dbReference>
<comment type="catalytic activity">
    <reaction evidence="11 12">
        <text>L-aspartate 4-semialdehyde + pyruvate = (2S,4S)-4-hydroxy-2,3,4,5-tetrahydrodipicolinate + H2O + H(+)</text>
        <dbReference type="Rhea" id="RHEA:34171"/>
        <dbReference type="ChEBI" id="CHEBI:15361"/>
        <dbReference type="ChEBI" id="CHEBI:15377"/>
        <dbReference type="ChEBI" id="CHEBI:15378"/>
        <dbReference type="ChEBI" id="CHEBI:67139"/>
        <dbReference type="ChEBI" id="CHEBI:537519"/>
        <dbReference type="EC" id="4.3.3.7"/>
    </reaction>
</comment>
<dbReference type="PRINTS" id="PR00146">
    <property type="entry name" value="DHPICSNTHASE"/>
</dbReference>
<evidence type="ECO:0000256" key="4">
    <source>
        <dbReference type="ARBA" id="ARBA00012086"/>
    </source>
</evidence>
<dbReference type="KEGG" id="cpas:Clopa_3106"/>
<keyword evidence="17" id="KW-1185">Reference proteome</keyword>
<feature type="active site" description="Schiff-base intermediate with substrate" evidence="12 14">
    <location>
        <position position="162"/>
    </location>
</feature>
<evidence type="ECO:0000256" key="14">
    <source>
        <dbReference type="PIRSR" id="PIRSR001365-1"/>
    </source>
</evidence>
<dbReference type="InterPro" id="IPR002220">
    <property type="entry name" value="DapA-like"/>
</dbReference>
<evidence type="ECO:0000256" key="10">
    <source>
        <dbReference type="ARBA" id="ARBA00023270"/>
    </source>
</evidence>
<dbReference type="EC" id="4.3.3.7" evidence="4 12"/>
<dbReference type="InterPro" id="IPR005263">
    <property type="entry name" value="DapA"/>
</dbReference>
<dbReference type="UniPathway" id="UPA00034">
    <property type="reaction ID" value="UER00017"/>
</dbReference>